<dbReference type="InterPro" id="IPR010982">
    <property type="entry name" value="Lambda_DNA-bd_dom_sf"/>
</dbReference>
<evidence type="ECO:0000313" key="3">
    <source>
        <dbReference type="Proteomes" id="UP001201463"/>
    </source>
</evidence>
<reference evidence="2 3" key="1">
    <citation type="submission" date="2021-12" db="EMBL/GenBank/DDBJ databases">
        <title>Genome seq of p7.</title>
        <authorList>
            <person name="Seo T."/>
        </authorList>
    </citation>
    <scope>NUCLEOTIDE SEQUENCE [LARGE SCALE GENOMIC DNA]</scope>
    <source>
        <strain evidence="2 3">P7</strain>
    </source>
</reference>
<dbReference type="Gene3D" id="1.10.260.40">
    <property type="entry name" value="lambda repressor-like DNA-binding domains"/>
    <property type="match status" value="1"/>
</dbReference>
<accession>A0ABS8XNN1</accession>
<dbReference type="Proteomes" id="UP001201463">
    <property type="component" value="Unassembled WGS sequence"/>
</dbReference>
<proteinExistence type="predicted"/>
<dbReference type="InterPro" id="IPR001387">
    <property type="entry name" value="Cro/C1-type_HTH"/>
</dbReference>
<organism evidence="2 3">
    <name type="scientific">Pelomonas caseinilytica</name>
    <dbReference type="NCBI Taxonomy" id="2906763"/>
    <lineage>
        <taxon>Bacteria</taxon>
        <taxon>Pseudomonadati</taxon>
        <taxon>Pseudomonadota</taxon>
        <taxon>Betaproteobacteria</taxon>
        <taxon>Burkholderiales</taxon>
        <taxon>Sphaerotilaceae</taxon>
        <taxon>Roseateles</taxon>
    </lineage>
</organism>
<dbReference type="SUPFAM" id="SSF47413">
    <property type="entry name" value="lambda repressor-like DNA-binding domains"/>
    <property type="match status" value="1"/>
</dbReference>
<dbReference type="EMBL" id="JAJTWT010000014">
    <property type="protein sequence ID" value="MCE4540224.1"/>
    <property type="molecule type" value="Genomic_DNA"/>
</dbReference>
<dbReference type="PANTHER" id="PTHR40455">
    <property type="entry name" value="ANTITOXIN HIGA"/>
    <property type="match status" value="1"/>
</dbReference>
<evidence type="ECO:0000313" key="2">
    <source>
        <dbReference type="EMBL" id="MCE4540224.1"/>
    </source>
</evidence>
<comment type="caution">
    <text evidence="2">The sequence shown here is derived from an EMBL/GenBank/DDBJ whole genome shotgun (WGS) entry which is preliminary data.</text>
</comment>
<dbReference type="InterPro" id="IPR039060">
    <property type="entry name" value="Antitox_HigA"/>
</dbReference>
<dbReference type="SMART" id="SM00530">
    <property type="entry name" value="HTH_XRE"/>
    <property type="match status" value="1"/>
</dbReference>
<protein>
    <submittedName>
        <fullName evidence="2">Transcriptional regulator</fullName>
    </submittedName>
</protein>
<sequence>MDIRPIHTDADYQATLREISALMVDDPAPGTPEGDRLDILATLVQAYEARHFPIEAPDPVEAIKFRMEQRGLSVKDLEPLIGKSNRVYEVLNRKRPLTLAMIRRLHRGLGIPAAALIASDAASR</sequence>
<gene>
    <name evidence="2" type="ORF">LXT12_23510</name>
</gene>
<dbReference type="PANTHER" id="PTHR40455:SF1">
    <property type="entry name" value="ANTITOXIN HIGA"/>
    <property type="match status" value="1"/>
</dbReference>
<dbReference type="RefSeq" id="WP_233394738.1">
    <property type="nucleotide sequence ID" value="NZ_JAJTWT010000014.1"/>
</dbReference>
<feature type="domain" description="HTH cro/C1-type" evidence="1">
    <location>
        <begin position="62"/>
        <end position="116"/>
    </location>
</feature>
<name>A0ABS8XNN1_9BURK</name>
<keyword evidence="3" id="KW-1185">Reference proteome</keyword>
<evidence type="ECO:0000259" key="1">
    <source>
        <dbReference type="SMART" id="SM00530"/>
    </source>
</evidence>